<reference evidence="1 6" key="3">
    <citation type="journal article" date="2020" name="Microbiome">
        <title>Single-cell genomics of uncultured bacteria reveals dietary fiber responders in the mouse gut microbiota.</title>
        <authorList>
            <person name="Chijiiwa R."/>
            <person name="Hosokawa M."/>
            <person name="Kogawa M."/>
            <person name="Nishikawa Y."/>
            <person name="Ide K."/>
            <person name="Sakanashi C."/>
            <person name="Takahashi K."/>
            <person name="Takeyama H."/>
        </authorList>
    </citation>
    <scope>NUCLEOTIDE SEQUENCE [LARGE SCALE GENOMIC DNA]</scope>
    <source>
        <strain evidence="1">IMSAGC_001</strain>
    </source>
</reference>
<dbReference type="EMBL" id="SRZA01000121">
    <property type="protein sequence ID" value="TGX96432.1"/>
    <property type="molecule type" value="Genomic_DNA"/>
</dbReference>
<evidence type="ECO:0000313" key="5">
    <source>
        <dbReference type="Proteomes" id="UP000305751"/>
    </source>
</evidence>
<evidence type="ECO:0000313" key="4">
    <source>
        <dbReference type="Proteomes" id="UP000267159"/>
    </source>
</evidence>
<comment type="caution">
    <text evidence="2">The sequence shown here is derived from an EMBL/GenBank/DDBJ whole genome shotgun (WGS) entry which is preliminary data.</text>
</comment>
<dbReference type="Proteomes" id="UP000267159">
    <property type="component" value="Unassembled WGS sequence"/>
</dbReference>
<dbReference type="Pfam" id="PF14054">
    <property type="entry name" value="DUF4249"/>
    <property type="match status" value="1"/>
</dbReference>
<dbReference type="InterPro" id="IPR025345">
    <property type="entry name" value="DUF4249"/>
</dbReference>
<evidence type="ECO:0000313" key="6">
    <source>
        <dbReference type="Proteomes" id="UP000491181"/>
    </source>
</evidence>
<name>A0A3L7Z0Q9_9BACE</name>
<evidence type="ECO:0000313" key="2">
    <source>
        <dbReference type="EMBL" id="RLT80039.1"/>
    </source>
</evidence>
<reference evidence="3 5" key="2">
    <citation type="submission" date="2019-04" db="EMBL/GenBank/DDBJ databases">
        <title>Microbes associate with the intestines of laboratory mice.</title>
        <authorList>
            <person name="Navarre W."/>
            <person name="Wong E."/>
            <person name="Huang K."/>
            <person name="Tropini C."/>
            <person name="Ng K."/>
            <person name="Yu B."/>
        </authorList>
    </citation>
    <scope>NUCLEOTIDE SEQUENCE [LARGE SCALE GENOMIC DNA]</scope>
    <source>
        <strain evidence="3 5">NM70_E10</strain>
    </source>
</reference>
<dbReference type="Proteomes" id="UP000305751">
    <property type="component" value="Unassembled WGS sequence"/>
</dbReference>
<evidence type="ECO:0000313" key="1">
    <source>
        <dbReference type="EMBL" id="GFH85806.1"/>
    </source>
</evidence>
<dbReference type="RefSeq" id="WP_121766277.1">
    <property type="nucleotide sequence ID" value="NZ_BLLS01000020.1"/>
</dbReference>
<protein>
    <submittedName>
        <fullName evidence="2">DUF4249 domain-containing protein</fullName>
    </submittedName>
</protein>
<reference evidence="2 4" key="1">
    <citation type="submission" date="2018-09" db="EMBL/GenBank/DDBJ databases">
        <title>Murine metabolic-syndrome-specific gut microbial biobank.</title>
        <authorList>
            <person name="Liu C."/>
        </authorList>
    </citation>
    <scope>NUCLEOTIDE SEQUENCE [LARGE SCALE GENOMIC DNA]</scope>
    <source>
        <strain evidence="2 4">0.1X-D8-26</strain>
    </source>
</reference>
<evidence type="ECO:0000313" key="3">
    <source>
        <dbReference type="EMBL" id="TGX96432.1"/>
    </source>
</evidence>
<gene>
    <name evidence="2" type="ORF">D7Y07_10290</name>
    <name evidence="3" type="ORF">E5356_19730</name>
    <name evidence="1" type="ORF">IMSAGC001_01210</name>
</gene>
<dbReference type="AlphaFoldDB" id="A0A3L7Z0Q9"/>
<organism evidence="2 4">
    <name type="scientific">Bacteroides acidifaciens</name>
    <dbReference type="NCBI Taxonomy" id="85831"/>
    <lineage>
        <taxon>Bacteria</taxon>
        <taxon>Pseudomonadati</taxon>
        <taxon>Bacteroidota</taxon>
        <taxon>Bacteroidia</taxon>
        <taxon>Bacteroidales</taxon>
        <taxon>Bacteroidaceae</taxon>
        <taxon>Bacteroides</taxon>
    </lineage>
</organism>
<keyword evidence="5" id="KW-1185">Reference proteome</keyword>
<dbReference type="STRING" id="1235814.GCA_000613385_02978"/>
<proteinExistence type="predicted"/>
<dbReference type="EMBL" id="BLLS01000020">
    <property type="protein sequence ID" value="GFH85806.1"/>
    <property type="molecule type" value="Genomic_DNA"/>
</dbReference>
<accession>A0A3L7Z0Q9</accession>
<dbReference type="EMBL" id="RAZM01000028">
    <property type="protein sequence ID" value="RLT80039.1"/>
    <property type="molecule type" value="Genomic_DNA"/>
</dbReference>
<dbReference type="Proteomes" id="UP000491181">
    <property type="component" value="Unassembled WGS sequence"/>
</dbReference>
<sequence>MRTFIHYFLVSAFVLTIVSCEHELPFNVKDNPPKLVMNALINADSLSNIVFLNLTGKEHMSHILDATLEVRINGDLKEQLRPLPIESEYVIPQCQFRVTSKLTPGDVLRLDAITDDGQYHAWSEVTVPRRLAEIENIDTLTIQLSTSGYTSEYLRHKITFTDLPDEDNYYRLIMDTRLMFKKLNDNNEIVTNEWRNYNFIYREDIVLTDGQPSTDDDDENGLFDTSKNIYGVFNDSRFKNSTYTMTVHVPRYLFQDIDDRPHLSAKIDIIVRLVSITEMEFYYLRALNLIDSDSFDETINEPVKFPSNVNGGIGFVGVSTEVSRVIQILDEKEPSRM</sequence>
<dbReference type="PROSITE" id="PS51257">
    <property type="entry name" value="PROKAR_LIPOPROTEIN"/>
    <property type="match status" value="1"/>
</dbReference>